<feature type="domain" description="TadE-like" evidence="2">
    <location>
        <begin position="19"/>
        <end position="61"/>
    </location>
</feature>
<keyword evidence="4" id="KW-1185">Reference proteome</keyword>
<dbReference type="AlphaFoldDB" id="A0A1H1L9C7"/>
<dbReference type="Pfam" id="PF07811">
    <property type="entry name" value="TadE"/>
    <property type="match status" value="1"/>
</dbReference>
<dbReference type="EMBL" id="LT629757">
    <property type="protein sequence ID" value="SDR71027.1"/>
    <property type="molecule type" value="Genomic_DNA"/>
</dbReference>
<keyword evidence="1" id="KW-1133">Transmembrane helix</keyword>
<dbReference type="STRING" id="642780.SAMN04488570_0107"/>
<evidence type="ECO:0000259" key="2">
    <source>
        <dbReference type="Pfam" id="PF07811"/>
    </source>
</evidence>
<organism evidence="3 4">
    <name type="scientific">Nocardioides scoriae</name>
    <dbReference type="NCBI Taxonomy" id="642780"/>
    <lineage>
        <taxon>Bacteria</taxon>
        <taxon>Bacillati</taxon>
        <taxon>Actinomycetota</taxon>
        <taxon>Actinomycetes</taxon>
        <taxon>Propionibacteriales</taxon>
        <taxon>Nocardioidaceae</taxon>
        <taxon>Nocardioides</taxon>
    </lineage>
</organism>
<dbReference type="RefSeq" id="WP_091725063.1">
    <property type="nucleotide sequence ID" value="NZ_LT629757.1"/>
</dbReference>
<keyword evidence="1" id="KW-0812">Transmembrane</keyword>
<feature type="transmembrane region" description="Helical" evidence="1">
    <location>
        <begin position="20"/>
        <end position="40"/>
    </location>
</feature>
<evidence type="ECO:0000313" key="3">
    <source>
        <dbReference type="EMBL" id="SDR71027.1"/>
    </source>
</evidence>
<evidence type="ECO:0000313" key="4">
    <source>
        <dbReference type="Proteomes" id="UP000198859"/>
    </source>
</evidence>
<dbReference type="InterPro" id="IPR012495">
    <property type="entry name" value="TadE-like_dom"/>
</dbReference>
<dbReference type="OrthoDB" id="3826566at2"/>
<dbReference type="Proteomes" id="UP000198859">
    <property type="component" value="Chromosome I"/>
</dbReference>
<keyword evidence="1" id="KW-0472">Membrane</keyword>
<reference evidence="4" key="1">
    <citation type="submission" date="2016-10" db="EMBL/GenBank/DDBJ databases">
        <authorList>
            <person name="Varghese N."/>
            <person name="Submissions S."/>
        </authorList>
    </citation>
    <scope>NUCLEOTIDE SEQUENCE [LARGE SCALE GENOMIC DNA]</scope>
    <source>
        <strain evidence="4">DSM 22127</strain>
    </source>
</reference>
<gene>
    <name evidence="3" type="ORF">SAMN04488570_0107</name>
</gene>
<proteinExistence type="predicted"/>
<sequence length="143" mass="14956">MKRWPRSRADGPPTGAEDGAAVVDFVLVSLLLVPLVLGLVQVGLVLHVRNTLTAAATEGARYGATVDRTPADGVARTRAQVRGAIADRFARDVSARRTTTDGVPTVEVRVRAVVPPLGLWGPGVALDVEGHGVQEPLVTEPAP</sequence>
<protein>
    <submittedName>
        <fullName evidence="3">TadE-like protein</fullName>
    </submittedName>
</protein>
<name>A0A1H1L9C7_9ACTN</name>
<evidence type="ECO:0000256" key="1">
    <source>
        <dbReference type="SAM" id="Phobius"/>
    </source>
</evidence>
<accession>A0A1H1L9C7</accession>